<dbReference type="Proteomes" id="UP000192906">
    <property type="component" value="Unassembled WGS sequence"/>
</dbReference>
<dbReference type="EMBL" id="FWZU01000001">
    <property type="protein sequence ID" value="SME95355.1"/>
    <property type="molecule type" value="Genomic_DNA"/>
</dbReference>
<comment type="subcellular location">
    <subcellularLocation>
        <location evidence="5">Secreted</location>
    </subcellularLocation>
    <subcellularLocation>
        <location evidence="5">Bacterial flagellum</location>
    </subcellularLocation>
</comment>
<dbReference type="PANTHER" id="PTHR30288:SF0">
    <property type="entry name" value="FLAGELLAR HOOK-ASSOCIATED PROTEIN 2"/>
    <property type="match status" value="1"/>
</dbReference>
<keyword evidence="3" id="KW-0175">Coiled coil</keyword>
<evidence type="ECO:0000256" key="3">
    <source>
        <dbReference type="ARBA" id="ARBA00023054"/>
    </source>
</evidence>
<keyword evidence="8" id="KW-0282">Flagellum</keyword>
<dbReference type="InterPro" id="IPR003481">
    <property type="entry name" value="FliD_N"/>
</dbReference>
<dbReference type="PANTHER" id="PTHR30288">
    <property type="entry name" value="FLAGELLAR CAP/ASSEMBLY PROTEIN FLID"/>
    <property type="match status" value="1"/>
</dbReference>
<comment type="function">
    <text evidence="5">Required for morphogenesis and for the elongation of the flagellar filament by facilitating polymerization of the flagellin monomers at the tip of growing filament. Forms a capping structure, which prevents flagellin subunits (transported through the central channel of the flagellum) from leaking out without polymerization at the distal end.</text>
</comment>
<evidence type="ECO:0000256" key="5">
    <source>
        <dbReference type="RuleBase" id="RU362066"/>
    </source>
</evidence>
<comment type="subunit">
    <text evidence="2 5">Homopentamer.</text>
</comment>
<dbReference type="GO" id="GO:0007155">
    <property type="term" value="P:cell adhesion"/>
    <property type="evidence" value="ECO:0007669"/>
    <property type="project" value="InterPro"/>
</dbReference>
<keyword evidence="9" id="KW-1185">Reference proteome</keyword>
<protein>
    <recommendedName>
        <fullName evidence="5">Flagellar hook-associated protein 2</fullName>
        <shortName evidence="5">HAP2</shortName>
    </recommendedName>
    <alternativeName>
        <fullName evidence="5">Flagellar cap protein</fullName>
    </alternativeName>
</protein>
<keyword evidence="8" id="KW-0969">Cilium</keyword>
<evidence type="ECO:0000256" key="4">
    <source>
        <dbReference type="ARBA" id="ARBA00023143"/>
    </source>
</evidence>
<evidence type="ECO:0000259" key="7">
    <source>
        <dbReference type="Pfam" id="PF07195"/>
    </source>
</evidence>
<evidence type="ECO:0000256" key="2">
    <source>
        <dbReference type="ARBA" id="ARBA00011255"/>
    </source>
</evidence>
<dbReference type="AlphaFoldDB" id="A0A1X7CEK9"/>
<evidence type="ECO:0000313" key="9">
    <source>
        <dbReference type="Proteomes" id="UP000192906"/>
    </source>
</evidence>
<proteinExistence type="inferred from homology"/>
<dbReference type="GO" id="GO:0005576">
    <property type="term" value="C:extracellular region"/>
    <property type="evidence" value="ECO:0007669"/>
    <property type="project" value="UniProtKB-SubCell"/>
</dbReference>
<keyword evidence="8" id="KW-0966">Cell projection</keyword>
<dbReference type="InterPro" id="IPR010809">
    <property type="entry name" value="FliD_C"/>
</dbReference>
<name>A0A1X7CEK9_9BACT</name>
<dbReference type="GO" id="GO:0009424">
    <property type="term" value="C:bacterial-type flagellum hook"/>
    <property type="evidence" value="ECO:0007669"/>
    <property type="project" value="UniProtKB-UniRule"/>
</dbReference>
<dbReference type="GO" id="GO:0009421">
    <property type="term" value="C:bacterial-type flagellum filament cap"/>
    <property type="evidence" value="ECO:0007669"/>
    <property type="project" value="InterPro"/>
</dbReference>
<evidence type="ECO:0000259" key="6">
    <source>
        <dbReference type="Pfam" id="PF02465"/>
    </source>
</evidence>
<dbReference type="InterPro" id="IPR040026">
    <property type="entry name" value="FliD"/>
</dbReference>
<dbReference type="GO" id="GO:0071973">
    <property type="term" value="P:bacterial-type flagellum-dependent cell motility"/>
    <property type="evidence" value="ECO:0007669"/>
    <property type="project" value="TreeGrafter"/>
</dbReference>
<feature type="domain" description="Flagellar hook-associated protein 2 C-terminal" evidence="7">
    <location>
        <begin position="231"/>
        <end position="561"/>
    </location>
</feature>
<keyword evidence="5" id="KW-0964">Secreted</keyword>
<keyword evidence="4 5" id="KW-0975">Bacterial flagellum</keyword>
<gene>
    <name evidence="8" type="ORF">SAMN06295933_0797</name>
</gene>
<accession>A0A1X7CEK9</accession>
<dbReference type="Pfam" id="PF02465">
    <property type="entry name" value="FliD_N"/>
    <property type="match status" value="1"/>
</dbReference>
<evidence type="ECO:0000256" key="1">
    <source>
        <dbReference type="ARBA" id="ARBA00009764"/>
    </source>
</evidence>
<dbReference type="STRING" id="1519643.SAMN06295933_0797"/>
<feature type="domain" description="Flagellar hook-associated protein 2 N-terminal" evidence="6">
    <location>
        <begin position="30"/>
        <end position="123"/>
    </location>
</feature>
<reference evidence="9" key="1">
    <citation type="submission" date="2017-04" db="EMBL/GenBank/DDBJ databases">
        <authorList>
            <person name="Varghese N."/>
            <person name="Submissions S."/>
        </authorList>
    </citation>
    <scope>NUCLEOTIDE SEQUENCE [LARGE SCALE GENOMIC DNA]</scope>
    <source>
        <strain evidence="9">K3S</strain>
    </source>
</reference>
<organism evidence="8 9">
    <name type="scientific">Desulfovibrio gilichinskyi</name>
    <dbReference type="NCBI Taxonomy" id="1519643"/>
    <lineage>
        <taxon>Bacteria</taxon>
        <taxon>Pseudomonadati</taxon>
        <taxon>Thermodesulfobacteriota</taxon>
        <taxon>Desulfovibrionia</taxon>
        <taxon>Desulfovibrionales</taxon>
        <taxon>Desulfovibrionaceae</taxon>
        <taxon>Desulfovibrio</taxon>
    </lineage>
</organism>
<dbReference type="Pfam" id="PF07195">
    <property type="entry name" value="FliD_C"/>
    <property type="match status" value="1"/>
</dbReference>
<dbReference type="RefSeq" id="WP_085098589.1">
    <property type="nucleotide sequence ID" value="NZ_FWZU01000001.1"/>
</dbReference>
<evidence type="ECO:0000313" key="8">
    <source>
        <dbReference type="EMBL" id="SME95355.1"/>
    </source>
</evidence>
<comment type="similarity">
    <text evidence="1 5">Belongs to the FliD family.</text>
</comment>
<sequence length="577" mass="61697">MSISSLSSNVLSYSSVSTSGSTNFSGLGNGTDFDEIREATITAESYKKQEYEESLTYSKNAVDVLTTLDEELVTLSGTLQKMDEVSEFYSYTGNISGDEVSAVAEDGAKPCSHNLVVGQLAKTDRWVAEDYDIASKDTEICSADSSITLSYAGEDITLNIPSGTTAEEFVDLINNSSEFTDKIEASLIYDGSNYHLSLTGNDTGSDNVLGLTDLSALDSISASDFTNTQTAQNAKLKIDGYPSETDSWLERSSNTVDDLIDNVTLTLSSTTDSDGVEIAISYDTDSMVEKVASFVSEVNQIIYDLQSVTGRLDTSDDDEDSDTFTLKGGSLDLIYNRFKSILSSLGEGFTRYDSGTETGDLYSSLSMIGISTDSTEGSSSFGQLVLDYDELEEALSKSPESVARLFAASGESTSDSSSISILSSISGLTSAGEYDVEYEVSGGQITSATINGVAMKLDGNTMLAQRNSDANGLYLKGTETTDGIYSATVLVKQGKIGEIADYCSKITDVSTGSVPLLISSYEDSCTKLENEIYDEAARLDSLDSYLTTKYAKLDALLQKYSNLSTQLTTTLDTSSSD</sequence>
<dbReference type="OrthoDB" id="5484186at2"/>